<organism evidence="2 3">
    <name type="scientific">Flavobacterium rhizosphaerae</name>
    <dbReference type="NCBI Taxonomy" id="3163298"/>
    <lineage>
        <taxon>Bacteria</taxon>
        <taxon>Pseudomonadati</taxon>
        <taxon>Bacteroidota</taxon>
        <taxon>Flavobacteriia</taxon>
        <taxon>Flavobacteriales</taxon>
        <taxon>Flavobacteriaceae</taxon>
        <taxon>Flavobacterium</taxon>
    </lineage>
</organism>
<name>A0ABW8YWJ4_9FLAO</name>
<dbReference type="NCBIfam" id="NF038133">
    <property type="entry name" value="choice_anch_L"/>
    <property type="match status" value="1"/>
</dbReference>
<dbReference type="InterPro" id="IPR049804">
    <property type="entry name" value="Choice_anch_L"/>
</dbReference>
<evidence type="ECO:0000313" key="3">
    <source>
        <dbReference type="Proteomes" id="UP001629156"/>
    </source>
</evidence>
<keyword evidence="1" id="KW-0732">Signal</keyword>
<feature type="signal peptide" evidence="1">
    <location>
        <begin position="1"/>
        <end position="22"/>
    </location>
</feature>
<dbReference type="RefSeq" id="WP_408084568.1">
    <property type="nucleotide sequence ID" value="NZ_JBELPZ010000006.1"/>
</dbReference>
<gene>
    <name evidence="2" type="ORF">ABS766_07795</name>
</gene>
<evidence type="ECO:0000256" key="1">
    <source>
        <dbReference type="SAM" id="SignalP"/>
    </source>
</evidence>
<dbReference type="Pfam" id="PF13585">
    <property type="entry name" value="CHU_C"/>
    <property type="match status" value="1"/>
</dbReference>
<accession>A0ABW8YWJ4</accession>
<reference evidence="2 3" key="1">
    <citation type="submission" date="2024-06" db="EMBL/GenBank/DDBJ databases">
        <authorList>
            <person name="Kaempfer P."/>
            <person name="Viver T."/>
        </authorList>
    </citation>
    <scope>NUCLEOTIDE SEQUENCE [LARGE SCALE GENOMIC DNA]</scope>
    <source>
        <strain evidence="2 3">ST-119</strain>
    </source>
</reference>
<dbReference type="InterPro" id="IPR013783">
    <property type="entry name" value="Ig-like_fold"/>
</dbReference>
<dbReference type="SUPFAM" id="SSF49299">
    <property type="entry name" value="PKD domain"/>
    <property type="match status" value="1"/>
</dbReference>
<protein>
    <submittedName>
        <fullName evidence="2">Choice-of-anchor L domain-containing protein</fullName>
    </submittedName>
</protein>
<dbReference type="Gene3D" id="2.60.40.10">
    <property type="entry name" value="Immunoglobulins"/>
    <property type="match status" value="1"/>
</dbReference>
<feature type="chain" id="PRO_5046756448" evidence="1">
    <location>
        <begin position="23"/>
        <end position="771"/>
    </location>
</feature>
<dbReference type="Proteomes" id="UP001629156">
    <property type="component" value="Unassembled WGS sequence"/>
</dbReference>
<keyword evidence="3" id="KW-1185">Reference proteome</keyword>
<dbReference type="InterPro" id="IPR035986">
    <property type="entry name" value="PKD_dom_sf"/>
</dbReference>
<comment type="caution">
    <text evidence="2">The sequence shown here is derived from an EMBL/GenBank/DDBJ whole genome shotgun (WGS) entry which is preliminary data.</text>
</comment>
<evidence type="ECO:0000313" key="2">
    <source>
        <dbReference type="EMBL" id="MFL9844317.1"/>
    </source>
</evidence>
<dbReference type="InterPro" id="IPR026341">
    <property type="entry name" value="T9SS_type_B"/>
</dbReference>
<sequence>MNLRPAYKVLFSLLFIAYQANAQYIEVDDTYTPQQLVQDVLVNSTCAVVSNVSVSGGNFTNGSQSFGYFSGSGTTFPFQNGIILSTGRAVGAEGPNTSLLDDGGNIAWGGDSDLEQALQLNNSINATLLEFDFVPLGNRISFDYMLSSEEYHDNAPCNYSDGFAFLLREAGSTAPYQNLAVIPGTNIPVKVTSVHPQIGGNGGCPAQNEQYFGAFNGTQHPTNFNGQTAVLTAVADVQPGVTYHIKLVIADEGNYRYDSAIFLGGGSFDMATNLGPDRLVANGNPLCSGELYTLDATSPNATGYQWYKNGVALATETSATYTVTAAGEYSVEVTFTPTCSSDGEVTIEYVNPPALGTYTLLQCDDDTDGFTAYNLEFAGRLATGNNQNFTVVAYYESMDDAINGTNPITTLSPYNNTIVNQPIYITVLNQFGCLGVATAVLSTSANTVNNPDPLEICDTDGTDDGMAEFDLTTTETEILNGLPNGLQLEYYTSYTDALTLTNSISQPDAFVSTVSGTQMVYARITNADDCYGIAEITLVVRGFNGVLNDEEAIICQGETLTLDAGNGFASYSWNDGNNQQTQFLTVTEPGSYTVTLGNAFGCTSSKTFKVLPSGAATAAQVVIDDFHQSHNSVTLIPAGRGDYEYSANGITYQQSPVFENLPAGPYVFYIRDKNGCEPVLIQRAYILNYPKFFTPNGDNSHETWRIPFMEKRPDIRVLIFDRYGKLITGFGGNSTGWDGTFNGHTLPADDYWFTIQLEDNKIIRGHFALIR</sequence>
<dbReference type="EMBL" id="JBELPZ010000006">
    <property type="protein sequence ID" value="MFL9844317.1"/>
    <property type="molecule type" value="Genomic_DNA"/>
</dbReference>
<proteinExistence type="predicted"/>
<dbReference type="NCBIfam" id="TIGR04131">
    <property type="entry name" value="Bac_Flav_CTERM"/>
    <property type="match status" value="1"/>
</dbReference>